<keyword evidence="5 8" id="KW-0472">Membrane</keyword>
<feature type="domain" description="ATP synthase F1 complex delta/epsilon subunit N-terminal" evidence="11">
    <location>
        <begin position="4"/>
        <end position="82"/>
    </location>
</feature>
<proteinExistence type="inferred from homology"/>
<dbReference type="InterPro" id="IPR020547">
    <property type="entry name" value="ATP_synth_F1_esu_C"/>
</dbReference>
<dbReference type="SUPFAM" id="SSF51344">
    <property type="entry name" value="Epsilon subunit of F1F0-ATP synthase N-terminal domain"/>
    <property type="match status" value="1"/>
</dbReference>
<comment type="similarity">
    <text evidence="2 8 9">Belongs to the ATPase epsilon chain family.</text>
</comment>
<comment type="function">
    <text evidence="8">Produces ATP from ADP in the presence of a proton gradient across the membrane.</text>
</comment>
<protein>
    <recommendedName>
        <fullName evidence="8">ATP synthase epsilon chain</fullName>
    </recommendedName>
    <alternativeName>
        <fullName evidence="8">ATP synthase F1 sector epsilon subunit</fullName>
    </alternativeName>
    <alternativeName>
        <fullName evidence="8">F-ATPase epsilon subunit</fullName>
    </alternativeName>
</protein>
<dbReference type="GO" id="GO:0046933">
    <property type="term" value="F:proton-transporting ATP synthase activity, rotational mechanism"/>
    <property type="evidence" value="ECO:0007669"/>
    <property type="project" value="UniProtKB-UniRule"/>
</dbReference>
<evidence type="ECO:0000313" key="13">
    <source>
        <dbReference type="Proteomes" id="UP000034320"/>
    </source>
</evidence>
<dbReference type="InterPro" id="IPR020546">
    <property type="entry name" value="ATP_synth_F1_dsu/esu_N"/>
</dbReference>
<evidence type="ECO:0000256" key="9">
    <source>
        <dbReference type="RuleBase" id="RU003656"/>
    </source>
</evidence>
<dbReference type="GO" id="GO:0045259">
    <property type="term" value="C:proton-transporting ATP synthase complex"/>
    <property type="evidence" value="ECO:0007669"/>
    <property type="project" value="UniProtKB-KW"/>
</dbReference>
<name>A0A0G0ZDK9_9BACT</name>
<evidence type="ECO:0000256" key="1">
    <source>
        <dbReference type="ARBA" id="ARBA00004202"/>
    </source>
</evidence>
<evidence type="ECO:0000256" key="6">
    <source>
        <dbReference type="ARBA" id="ARBA00023196"/>
    </source>
</evidence>
<dbReference type="HAMAP" id="MF_00530">
    <property type="entry name" value="ATP_synth_epsil_bac"/>
    <property type="match status" value="1"/>
</dbReference>
<evidence type="ECO:0000256" key="3">
    <source>
        <dbReference type="ARBA" id="ARBA00022448"/>
    </source>
</evidence>
<dbReference type="InterPro" id="IPR036794">
    <property type="entry name" value="ATP_F1_dsu/esu_C_sf"/>
</dbReference>
<comment type="subunit">
    <text evidence="8 9">F-type ATPases have 2 components, CF(1) - the catalytic core - and CF(0) - the membrane proton channel. CF(1) has five subunits: alpha(3), beta(3), gamma(1), delta(1), epsilon(1). CF(0) has three main subunits: a, b and c.</text>
</comment>
<comment type="subcellular location">
    <subcellularLocation>
        <location evidence="1 8">Cell membrane</location>
        <topology evidence="1 8">Peripheral membrane protein</topology>
    </subcellularLocation>
</comment>
<evidence type="ECO:0000256" key="4">
    <source>
        <dbReference type="ARBA" id="ARBA00023065"/>
    </source>
</evidence>
<dbReference type="Pfam" id="PF00401">
    <property type="entry name" value="ATP-synt_DE"/>
    <property type="match status" value="1"/>
</dbReference>
<dbReference type="PANTHER" id="PTHR13822:SF10">
    <property type="entry name" value="ATP SYNTHASE EPSILON CHAIN, CHLOROPLASTIC"/>
    <property type="match status" value="1"/>
</dbReference>
<dbReference type="PANTHER" id="PTHR13822">
    <property type="entry name" value="ATP SYNTHASE DELTA/EPSILON CHAIN"/>
    <property type="match status" value="1"/>
</dbReference>
<keyword evidence="6 8" id="KW-0139">CF(1)</keyword>
<accession>A0A0G0ZDK9</accession>
<dbReference type="AlphaFoldDB" id="A0A0G0ZDK9"/>
<dbReference type="CDD" id="cd12152">
    <property type="entry name" value="F1-ATPase_delta"/>
    <property type="match status" value="1"/>
</dbReference>
<dbReference type="InterPro" id="IPR036771">
    <property type="entry name" value="ATPsynth_dsu/esu_N"/>
</dbReference>
<dbReference type="GO" id="GO:0005886">
    <property type="term" value="C:plasma membrane"/>
    <property type="evidence" value="ECO:0007669"/>
    <property type="project" value="UniProtKB-SubCell"/>
</dbReference>
<evidence type="ECO:0000256" key="7">
    <source>
        <dbReference type="ARBA" id="ARBA00023310"/>
    </source>
</evidence>
<dbReference type="EMBL" id="LCDD01000013">
    <property type="protein sequence ID" value="KKS46810.1"/>
    <property type="molecule type" value="Genomic_DNA"/>
</dbReference>
<dbReference type="PATRIC" id="fig|1618442.3.peg.647"/>
<keyword evidence="4 8" id="KW-0406">Ion transport</keyword>
<evidence type="ECO:0000259" key="10">
    <source>
        <dbReference type="Pfam" id="PF00401"/>
    </source>
</evidence>
<evidence type="ECO:0000256" key="2">
    <source>
        <dbReference type="ARBA" id="ARBA00005712"/>
    </source>
</evidence>
<evidence type="ECO:0000256" key="5">
    <source>
        <dbReference type="ARBA" id="ARBA00023136"/>
    </source>
</evidence>
<dbReference type="Gene3D" id="2.60.15.10">
    <property type="entry name" value="F0F1 ATP synthase delta/epsilon subunit, N-terminal"/>
    <property type="match status" value="1"/>
</dbReference>
<keyword evidence="7 8" id="KW-0066">ATP synthesis</keyword>
<evidence type="ECO:0000313" key="12">
    <source>
        <dbReference type="EMBL" id="KKS46810.1"/>
    </source>
</evidence>
<evidence type="ECO:0000256" key="8">
    <source>
        <dbReference type="HAMAP-Rule" id="MF_00530"/>
    </source>
</evidence>
<evidence type="ECO:0000259" key="11">
    <source>
        <dbReference type="Pfam" id="PF02823"/>
    </source>
</evidence>
<feature type="domain" description="ATP synthase epsilon subunit C-terminal" evidence="10">
    <location>
        <begin position="86"/>
        <end position="128"/>
    </location>
</feature>
<dbReference type="InterPro" id="IPR001469">
    <property type="entry name" value="ATP_synth_F1_dsu/esu"/>
</dbReference>
<dbReference type="GO" id="GO:0005524">
    <property type="term" value="F:ATP binding"/>
    <property type="evidence" value="ECO:0007669"/>
    <property type="project" value="UniProtKB-UniRule"/>
</dbReference>
<reference evidence="12 13" key="1">
    <citation type="journal article" date="2015" name="Nature">
        <title>rRNA introns, odd ribosomes, and small enigmatic genomes across a large radiation of phyla.</title>
        <authorList>
            <person name="Brown C.T."/>
            <person name="Hug L.A."/>
            <person name="Thomas B.C."/>
            <person name="Sharon I."/>
            <person name="Castelle C.J."/>
            <person name="Singh A."/>
            <person name="Wilkins M.J."/>
            <person name="Williams K.H."/>
            <person name="Banfield J.F."/>
        </authorList>
    </citation>
    <scope>NUCLEOTIDE SEQUENCE [LARGE SCALE GENOMIC DNA]</scope>
</reference>
<organism evidence="12 13">
    <name type="scientific">Candidatus Gottesmanbacteria bacterium GW2011_GWA2_42_18</name>
    <dbReference type="NCBI Taxonomy" id="1618442"/>
    <lineage>
        <taxon>Bacteria</taxon>
        <taxon>Candidatus Gottesmaniibacteriota</taxon>
    </lineage>
</organism>
<dbReference type="SUPFAM" id="SSF46604">
    <property type="entry name" value="Epsilon subunit of F1F0-ATP synthase C-terminal domain"/>
    <property type="match status" value="1"/>
</dbReference>
<keyword evidence="8" id="KW-0375">Hydrogen ion transport</keyword>
<sequence>MKTFQLEIITPEKIAFANQVRMVTVPAADGQLGILAGHVPLFTNLAEGEVKVIGENEEFFLAIGSGYLEVAKNKTVILVTSAYNADEINEQEVIEAKKRAEEALTAGGEDKNLLEAQGAFRRATLALKVLHRKRSGRPLNQ</sequence>
<keyword evidence="8" id="KW-1003">Cell membrane</keyword>
<dbReference type="Pfam" id="PF02823">
    <property type="entry name" value="ATP-synt_DE_N"/>
    <property type="match status" value="1"/>
</dbReference>
<dbReference type="NCBIfam" id="TIGR01216">
    <property type="entry name" value="ATP_synt_epsi"/>
    <property type="match status" value="1"/>
</dbReference>
<keyword evidence="3 8" id="KW-0813">Transport</keyword>
<comment type="caution">
    <text evidence="12">The sequence shown here is derived from an EMBL/GenBank/DDBJ whole genome shotgun (WGS) entry which is preliminary data.</text>
</comment>
<gene>
    <name evidence="8" type="primary">atpC</name>
    <name evidence="12" type="ORF">UV09_C0013G0043</name>
</gene>
<dbReference type="Proteomes" id="UP000034320">
    <property type="component" value="Unassembled WGS sequence"/>
</dbReference>